<dbReference type="InterPro" id="IPR000195">
    <property type="entry name" value="Rab-GAP-TBC_dom"/>
</dbReference>
<feature type="compositionally biased region" description="Polar residues" evidence="6">
    <location>
        <begin position="38"/>
        <end position="69"/>
    </location>
</feature>
<feature type="region of interest" description="Disordered" evidence="6">
    <location>
        <begin position="782"/>
        <end position="860"/>
    </location>
</feature>
<feature type="compositionally biased region" description="Polar residues" evidence="6">
    <location>
        <begin position="130"/>
        <end position="147"/>
    </location>
</feature>
<dbReference type="GO" id="GO:0008234">
    <property type="term" value="F:cysteine-type peptidase activity"/>
    <property type="evidence" value="ECO:0007669"/>
    <property type="project" value="UniProtKB-KW"/>
</dbReference>
<keyword evidence="9" id="KW-1185">Reference proteome</keyword>
<evidence type="ECO:0000256" key="6">
    <source>
        <dbReference type="SAM" id="MobiDB-lite"/>
    </source>
</evidence>
<feature type="region of interest" description="Disordered" evidence="6">
    <location>
        <begin position="1"/>
        <end position="91"/>
    </location>
</feature>
<organism evidence="8 9">
    <name type="scientific">Candida theae</name>
    <dbReference type="NCBI Taxonomy" id="1198502"/>
    <lineage>
        <taxon>Eukaryota</taxon>
        <taxon>Fungi</taxon>
        <taxon>Dikarya</taxon>
        <taxon>Ascomycota</taxon>
        <taxon>Saccharomycotina</taxon>
        <taxon>Pichiomycetes</taxon>
        <taxon>Debaryomycetaceae</taxon>
        <taxon>Candida/Lodderomyces clade</taxon>
        <taxon>Candida</taxon>
    </lineage>
</organism>
<keyword evidence="4" id="KW-0788">Thiol protease</keyword>
<comment type="caution">
    <text evidence="8">The sequence shown here is derived from an EMBL/GenBank/DDBJ whole genome shotgun (WGS) entry which is preliminary data.</text>
</comment>
<keyword evidence="2" id="KW-0645">Protease</keyword>
<keyword evidence="5" id="KW-0175">Coiled coil</keyword>
<evidence type="ECO:0000256" key="2">
    <source>
        <dbReference type="ARBA" id="ARBA00022670"/>
    </source>
</evidence>
<evidence type="ECO:0000256" key="3">
    <source>
        <dbReference type="ARBA" id="ARBA00022801"/>
    </source>
</evidence>
<dbReference type="GO" id="GO:0019783">
    <property type="term" value="F:ubiquitin-like protein peptidase activity"/>
    <property type="evidence" value="ECO:0007669"/>
    <property type="project" value="UniProtKB-ARBA"/>
</dbReference>
<feature type="coiled-coil region" evidence="5">
    <location>
        <begin position="1429"/>
        <end position="1521"/>
    </location>
</feature>
<protein>
    <recommendedName>
        <fullName evidence="7">Ubiquitin-like protease family profile domain-containing protein</fullName>
    </recommendedName>
</protein>
<dbReference type="GO" id="GO:0006508">
    <property type="term" value="P:proteolysis"/>
    <property type="evidence" value="ECO:0007669"/>
    <property type="project" value="UniProtKB-KW"/>
</dbReference>
<evidence type="ECO:0000256" key="5">
    <source>
        <dbReference type="SAM" id="Coils"/>
    </source>
</evidence>
<dbReference type="Gene3D" id="1.10.472.80">
    <property type="entry name" value="Ypt/Rab-GAP domain of gyp1p, domain 3"/>
    <property type="match status" value="1"/>
</dbReference>
<name>A0AAD5BK26_9ASCO</name>
<evidence type="ECO:0000259" key="7">
    <source>
        <dbReference type="PROSITE" id="PS50600"/>
    </source>
</evidence>
<evidence type="ECO:0000313" key="8">
    <source>
        <dbReference type="EMBL" id="KAI5968426.1"/>
    </source>
</evidence>
<dbReference type="Gene3D" id="3.40.395.10">
    <property type="entry name" value="Adenoviral Proteinase, Chain A"/>
    <property type="match status" value="1"/>
</dbReference>
<dbReference type="InterPro" id="IPR038765">
    <property type="entry name" value="Papain-like_cys_pep_sf"/>
</dbReference>
<feature type="compositionally biased region" description="Low complexity" evidence="6">
    <location>
        <begin position="215"/>
        <end position="233"/>
    </location>
</feature>
<feature type="compositionally biased region" description="Basic and acidic residues" evidence="6">
    <location>
        <begin position="82"/>
        <end position="91"/>
    </location>
</feature>
<dbReference type="PANTHER" id="PTHR46915">
    <property type="entry name" value="UBIQUITIN-LIKE PROTEASE 4-RELATED"/>
    <property type="match status" value="1"/>
</dbReference>
<evidence type="ECO:0000256" key="4">
    <source>
        <dbReference type="ARBA" id="ARBA00022807"/>
    </source>
</evidence>
<dbReference type="PANTHER" id="PTHR46915:SF2">
    <property type="entry name" value="UBIQUITIN-LIKE PROTEASE 4"/>
    <property type="match status" value="1"/>
</dbReference>
<keyword evidence="3" id="KW-0378">Hydrolase</keyword>
<feature type="compositionally biased region" description="Low complexity" evidence="6">
    <location>
        <begin position="241"/>
        <end position="260"/>
    </location>
</feature>
<feature type="region of interest" description="Disordered" evidence="6">
    <location>
        <begin position="414"/>
        <end position="452"/>
    </location>
</feature>
<dbReference type="EMBL" id="JAIHNG010000013">
    <property type="protein sequence ID" value="KAI5968426.1"/>
    <property type="molecule type" value="Genomic_DNA"/>
</dbReference>
<dbReference type="GO" id="GO:0016926">
    <property type="term" value="P:protein desumoylation"/>
    <property type="evidence" value="ECO:0007669"/>
    <property type="project" value="UniProtKB-ARBA"/>
</dbReference>
<accession>A0AAD5BK26</accession>
<dbReference type="InterPro" id="IPR003653">
    <property type="entry name" value="Peptidase_C48_C"/>
</dbReference>
<feature type="compositionally biased region" description="Polar residues" evidence="6">
    <location>
        <begin position="1"/>
        <end position="11"/>
    </location>
</feature>
<feature type="domain" description="Ubiquitin-like protease family profile" evidence="7">
    <location>
        <begin position="493"/>
        <end position="698"/>
    </location>
</feature>
<gene>
    <name evidence="8" type="ORF">KGF57_000120</name>
</gene>
<dbReference type="PROSITE" id="PS50600">
    <property type="entry name" value="ULP_PROTEASE"/>
    <property type="match status" value="1"/>
</dbReference>
<feature type="region of interest" description="Disordered" evidence="6">
    <location>
        <begin position="112"/>
        <end position="260"/>
    </location>
</feature>
<dbReference type="Proteomes" id="UP001204833">
    <property type="component" value="Unassembled WGS sequence"/>
</dbReference>
<reference evidence="8 9" key="1">
    <citation type="journal article" date="2022" name="DNA Res.">
        <title>Genome analysis of five recently described species of the CUG-Ser clade uncovers Candida theae as a new hybrid lineage with pathogenic potential in the Candida parapsilosis species complex.</title>
        <authorList>
            <person name="Mixao V."/>
            <person name="Del Olmo V."/>
            <person name="Hegedusova E."/>
            <person name="Saus E."/>
            <person name="Pryszcz L."/>
            <person name="Cillingova A."/>
            <person name="Nosek J."/>
            <person name="Gabaldon T."/>
        </authorList>
    </citation>
    <scope>NUCLEOTIDE SEQUENCE [LARGE SCALE GENOMIC DNA]</scope>
    <source>
        <strain evidence="8 9">CBS 12239</strain>
    </source>
</reference>
<dbReference type="Pfam" id="PF23436">
    <property type="entry name" value="RabGap-TBC_2"/>
    <property type="match status" value="1"/>
</dbReference>
<dbReference type="GeneID" id="76148180"/>
<proteinExistence type="inferred from homology"/>
<feature type="compositionally biased region" description="Low complexity" evidence="6">
    <location>
        <begin position="119"/>
        <end position="129"/>
    </location>
</feature>
<comment type="similarity">
    <text evidence="1">Belongs to the peptidase C48 family.</text>
</comment>
<dbReference type="Pfam" id="PF02902">
    <property type="entry name" value="Peptidase_C48"/>
    <property type="match status" value="1"/>
</dbReference>
<evidence type="ECO:0000313" key="9">
    <source>
        <dbReference type="Proteomes" id="UP001204833"/>
    </source>
</evidence>
<evidence type="ECO:0000256" key="1">
    <source>
        <dbReference type="ARBA" id="ARBA00005234"/>
    </source>
</evidence>
<feature type="compositionally biased region" description="Basic and acidic residues" evidence="6">
    <location>
        <begin position="811"/>
        <end position="837"/>
    </location>
</feature>
<feature type="compositionally biased region" description="Basic and acidic residues" evidence="6">
    <location>
        <begin position="167"/>
        <end position="193"/>
    </location>
</feature>
<dbReference type="SUPFAM" id="SSF54001">
    <property type="entry name" value="Cysteine proteinases"/>
    <property type="match status" value="1"/>
</dbReference>
<feature type="compositionally biased region" description="Basic and acidic residues" evidence="6">
    <location>
        <begin position="787"/>
        <end position="798"/>
    </location>
</feature>
<sequence>MTSSNLKTKQFPSLIKKRTSSPYGAKPVDNLYKREAKSPNSAATRNFDSNIASNTPKPQSKSRQTSLSNLLHGATKGHAAHKTGDPLRKRLDSLNSKTVEIIDLDKAEKDNESIREITSNGSSHTLSSSDPNQQSYQVPSKTHSAGGNDSFDSRPLHPSHSPAENDYSQKIEASSRIRERLDSLTSRTDRLLESKNAYTPKKKELKRTLVSPEPNSSEKSLLNSRNSLSPSSEKQQESKSRQVSSSTSTPSISVSPSPASSAFSEPEFSIVEDCGGNNLNVKRCGLNESPKVRDVLKSFHYHGQKVKKRSQRVYEIAVSSNGEYIYIGWRHPSLDLVPLNKFVIDIDSQLKDFSFANESYIMQLAHGKQIIIASHYGRDSEIRDYFTKHPNSKVKVGAVLTEVAVERLMERANSRAKSMKNADPLANAAFQRPRRSSPRVSQKEDGGIEDLGDLASEDDEGLQFFSGTDYDDFEPIPKFQPALHYKFHEGREITVSASDFSTLHRNYWVNDVIIDFGLKYIVQEGVKKGLVASSEIFSFNSFFYTKLTSGAEKGASPEYYKNIKRWLSKINLMEIKYLIIPVNTGSHWFCCIIRNLPGLLESARAQKAAKKEPIDLEGPDSQIPPTSKQHAEIFVLDSLGNKRYDVSVPLKSFIIDYCKEKFDIEIKRDQIRFQSARVPRQNNLNDCGVHVLYNVRKWLSNISECESFFKKHSYAQAKVLFPAEERKNERKYWTNLLLDLHRAQNRPHDNKAETVDDDNDDDCEIVENSTVKEKVLSQGASSFFTNKPHDNCDDDKVSKGYRSNHKSTGKSPKDSDTLEIAEFLKDDATKPEKKEVRQVAAQESGKMAASDKNASGSNAEGNTFEGVESLSNLVLRKQFEDVQLPLSLCELLNQYFPETNTPIKKVRLVVIKTRIQKALTNPSEYGELEKLLKLFAKDDHQRSKGGTEAACNLSTSSNDAPFGDSVNNGEVTSRIGKLRLGLANEQPAPDEPVKINTISPIITSCESDDEEWKGFDEPSQKPRSQQMESQPRGFNASKKDFYSGNKFPKTGGARDNEHSLYKRGGFGNPHGHFRKNNLTNSRFGFGTEGLKKNGDSEFCERKKAARDLVEADGYETVTHSDRGYQPSEDSDVVLDFPAKKSAQFWNKILRDYSNQWVTRHEVDKVETEILKGIPSEYRAPVYLKTLQVRYKFTQNNTFDELLRQSTKLREETVSKLSKEQEVVELVSLVLVVLEGSEASASFANDVAITRYLVSCAELLAVVPNFSREQRFFVLFKLYKSYSLVKQEEFVYKINRALEDKLGSFKHLVSQGVNLSAYYKKLVPELIYGMFGREEASFRIFDLIVFEGFDFLLRLIAWAFLKNDNKLASLSGDELLTFMQSQEFLSEPIDFGKILKLELPLITYENEFYLMEANSLSNNTNELRNLSEVHDELLLKIDSMKVQIKELQSTHTEISQQSEEYNENLMDAEVKRKDLIAEKERLQKKYEHLTMKENLANTIKANEEFSQRNVELQHQIEALKKSIGDKKHRLSKAVVNSQ</sequence>
<dbReference type="RefSeq" id="XP_051611305.1">
    <property type="nucleotide sequence ID" value="XM_051750381.1"/>
</dbReference>
<feature type="region of interest" description="Disordered" evidence="6">
    <location>
        <begin position="1007"/>
        <end position="1079"/>
    </location>
</feature>